<comment type="caution">
    <text evidence="3">The sequence shown here is derived from an EMBL/GenBank/DDBJ whole genome shotgun (WGS) entry which is preliminary data.</text>
</comment>
<keyword evidence="2" id="KW-0812">Transmembrane</keyword>
<evidence type="ECO:0000256" key="2">
    <source>
        <dbReference type="SAM" id="Phobius"/>
    </source>
</evidence>
<proteinExistence type="predicted"/>
<feature type="compositionally biased region" description="Acidic residues" evidence="1">
    <location>
        <begin position="169"/>
        <end position="193"/>
    </location>
</feature>
<feature type="region of interest" description="Disordered" evidence="1">
    <location>
        <begin position="146"/>
        <end position="193"/>
    </location>
</feature>
<feature type="transmembrane region" description="Helical" evidence="2">
    <location>
        <begin position="44"/>
        <end position="60"/>
    </location>
</feature>
<dbReference type="AlphaFoldDB" id="A0A4Q4N6I5"/>
<dbReference type="Proteomes" id="UP000291422">
    <property type="component" value="Unassembled WGS sequence"/>
</dbReference>
<name>A0A4Q4N6I5_ALTAL</name>
<keyword evidence="2" id="KW-0472">Membrane</keyword>
<feature type="compositionally biased region" description="Acidic residues" evidence="1">
    <location>
        <begin position="146"/>
        <end position="161"/>
    </location>
</feature>
<evidence type="ECO:0000256" key="1">
    <source>
        <dbReference type="SAM" id="MobiDB-lite"/>
    </source>
</evidence>
<dbReference type="VEuPathDB" id="FungiDB:CC77DRAFT_1057332"/>
<dbReference type="EMBL" id="PDXD01000033">
    <property type="protein sequence ID" value="RYN71255.1"/>
    <property type="molecule type" value="Genomic_DNA"/>
</dbReference>
<keyword evidence="2" id="KW-1133">Transmembrane helix</keyword>
<gene>
    <name evidence="3" type="ORF">AA0117_g9660</name>
</gene>
<reference evidence="4" key="1">
    <citation type="journal article" date="2019" name="bioRxiv">
        <title>Genomics, evolutionary history and diagnostics of the Alternaria alternata species group including apple and Asian pear pathotypes.</title>
        <authorList>
            <person name="Armitage A.D."/>
            <person name="Cockerton H.M."/>
            <person name="Sreenivasaprasad S."/>
            <person name="Woodhall J.W."/>
            <person name="Lane C.R."/>
            <person name="Harrison R.J."/>
            <person name="Clarkson J.P."/>
        </authorList>
    </citation>
    <scope>NUCLEOTIDE SEQUENCE [LARGE SCALE GENOMIC DNA]</scope>
    <source>
        <strain evidence="4">FERA 1177</strain>
    </source>
</reference>
<sequence>MNSRTSAQQYHLDLIDKMHAQELLIYDKQLAIYDKEVLIIREQLFWPMIQILAVCLAYASRQRYNFVTNNFSNALYFYDILTSLTFVCEWLALRRKGQDFEHTRMGFVTTGKPLTENHPFFRKFAHGDDLALRQHVARAVPGQLDSMEEDEDHDDHDEEEFVPAVEHVDDPEGEDEGFASSDDEAFVDAEDGE</sequence>
<evidence type="ECO:0000313" key="4">
    <source>
        <dbReference type="Proteomes" id="UP000291422"/>
    </source>
</evidence>
<protein>
    <submittedName>
        <fullName evidence="3">Uncharacterized protein</fullName>
    </submittedName>
</protein>
<feature type="transmembrane region" description="Helical" evidence="2">
    <location>
        <begin position="75"/>
        <end position="93"/>
    </location>
</feature>
<organism evidence="3 4">
    <name type="scientific">Alternaria alternata</name>
    <name type="common">Alternaria rot fungus</name>
    <name type="synonym">Torula alternata</name>
    <dbReference type="NCBI Taxonomy" id="5599"/>
    <lineage>
        <taxon>Eukaryota</taxon>
        <taxon>Fungi</taxon>
        <taxon>Dikarya</taxon>
        <taxon>Ascomycota</taxon>
        <taxon>Pezizomycotina</taxon>
        <taxon>Dothideomycetes</taxon>
        <taxon>Pleosporomycetidae</taxon>
        <taxon>Pleosporales</taxon>
        <taxon>Pleosporineae</taxon>
        <taxon>Pleosporaceae</taxon>
        <taxon>Alternaria</taxon>
        <taxon>Alternaria sect. Alternaria</taxon>
        <taxon>Alternaria alternata complex</taxon>
    </lineage>
</organism>
<accession>A0A4Q4N6I5</accession>
<evidence type="ECO:0000313" key="3">
    <source>
        <dbReference type="EMBL" id="RYN71255.1"/>
    </source>
</evidence>